<accession>A0A8T3A8Z3</accession>
<proteinExistence type="predicted"/>
<dbReference type="InterPro" id="IPR016024">
    <property type="entry name" value="ARM-type_fold"/>
</dbReference>
<dbReference type="SMR" id="A0A8T3A8Z3"/>
<evidence type="ECO:0008006" key="3">
    <source>
        <dbReference type="Google" id="ProtNLM"/>
    </source>
</evidence>
<name>A0A8T3A8Z3_DENNO</name>
<dbReference type="GO" id="GO:0043248">
    <property type="term" value="P:proteasome assembly"/>
    <property type="evidence" value="ECO:0007669"/>
    <property type="project" value="InterPro"/>
</dbReference>
<dbReference type="SUPFAM" id="SSF48371">
    <property type="entry name" value="ARM repeat"/>
    <property type="match status" value="1"/>
</dbReference>
<dbReference type="OrthoDB" id="10250600at2759"/>
<dbReference type="PANTHER" id="PTHR13554:SF10">
    <property type="entry name" value="26S PROTEASOME NON-ATPASE REGULATORY SUBUNIT 5"/>
    <property type="match status" value="1"/>
</dbReference>
<gene>
    <name evidence="1" type="ORF">KFK09_026836</name>
</gene>
<dbReference type="InterPro" id="IPR019538">
    <property type="entry name" value="PSMD5"/>
</dbReference>
<sequence length="522" mass="57068">MDSATPDLASIVEAASEFASYPGVVNDAAAKEFVDRYPLPVLFGVLQMEVDEPKLEETIVACLERIFRTRYGSSLLLQYVVFIHAGLQANSETIRCLACKSISFIIENMEDKASTVRILVESNAYELLIKCLLVGNEQTSAASLDAIKNIAKSPEGIDVIFPSSRDESMQLKNIASNCSSMARIRILALIKELFSLSDDIASVIYASNLLELFEVEISGRNDALSILSALEILYELAESPHGTKFLLKTSLLQLLTDMISNDTVDSILRSRAMLIGGRLLSSTDAYRTIDQSRIKVLLLAIDGRLNKLESQNMDEVENALEAVGLIGSSADGAILLLTSSPLVAIHVVNSAFDRQDRGKQLAALHALGSIAGADRFDNSVLLNDGAEECLKRLIYEAATESSKLTPSGLFLSMLQQEPEMRLAAYRLISALVARSWCLMEICSRLEITSIVMDADIEDTKIGMEARHQCCAAIYDALSALNMAADAKVAELAEKLQEAVKRGPYLTKKRIEAQPIVITAERF</sequence>
<protein>
    <recommendedName>
        <fullName evidence="3">ARM repeat superfamily protein</fullName>
    </recommendedName>
</protein>
<comment type="caution">
    <text evidence="1">The sequence shown here is derived from an EMBL/GenBank/DDBJ whole genome shotgun (WGS) entry which is preliminary data.</text>
</comment>
<dbReference type="GO" id="GO:0005829">
    <property type="term" value="C:cytosol"/>
    <property type="evidence" value="ECO:0007669"/>
    <property type="project" value="TreeGrafter"/>
</dbReference>
<dbReference type="PANTHER" id="PTHR13554">
    <property type="entry name" value="26S PROTEASOME NON-ATPASE REGULATORY SUBUNIT 5-RELATED"/>
    <property type="match status" value="1"/>
</dbReference>
<dbReference type="EMBL" id="JAGYWB010000018">
    <property type="protein sequence ID" value="KAI0492563.1"/>
    <property type="molecule type" value="Genomic_DNA"/>
</dbReference>
<evidence type="ECO:0000313" key="1">
    <source>
        <dbReference type="EMBL" id="KAI0492563.1"/>
    </source>
</evidence>
<keyword evidence="2" id="KW-1185">Reference proteome</keyword>
<reference evidence="1" key="1">
    <citation type="journal article" date="2022" name="Front. Genet.">
        <title>Chromosome-Scale Assembly of the Dendrobium nobile Genome Provides Insights Into the Molecular Mechanism of the Biosynthesis of the Medicinal Active Ingredient of Dendrobium.</title>
        <authorList>
            <person name="Xu Q."/>
            <person name="Niu S.-C."/>
            <person name="Li K.-L."/>
            <person name="Zheng P.-J."/>
            <person name="Zhang X.-J."/>
            <person name="Jia Y."/>
            <person name="Liu Y."/>
            <person name="Niu Y.-X."/>
            <person name="Yu L.-H."/>
            <person name="Chen D.-F."/>
            <person name="Zhang G.-Q."/>
        </authorList>
    </citation>
    <scope>NUCLEOTIDE SEQUENCE</scope>
    <source>
        <tissue evidence="1">Leaf</tissue>
    </source>
</reference>
<evidence type="ECO:0000313" key="2">
    <source>
        <dbReference type="Proteomes" id="UP000829196"/>
    </source>
</evidence>
<dbReference type="InterPro" id="IPR011989">
    <property type="entry name" value="ARM-like"/>
</dbReference>
<dbReference type="Gene3D" id="1.25.10.10">
    <property type="entry name" value="Leucine-rich Repeat Variant"/>
    <property type="match status" value="2"/>
</dbReference>
<organism evidence="1 2">
    <name type="scientific">Dendrobium nobile</name>
    <name type="common">Orchid</name>
    <dbReference type="NCBI Taxonomy" id="94219"/>
    <lineage>
        <taxon>Eukaryota</taxon>
        <taxon>Viridiplantae</taxon>
        <taxon>Streptophyta</taxon>
        <taxon>Embryophyta</taxon>
        <taxon>Tracheophyta</taxon>
        <taxon>Spermatophyta</taxon>
        <taxon>Magnoliopsida</taxon>
        <taxon>Liliopsida</taxon>
        <taxon>Asparagales</taxon>
        <taxon>Orchidaceae</taxon>
        <taxon>Epidendroideae</taxon>
        <taxon>Malaxideae</taxon>
        <taxon>Dendrobiinae</taxon>
        <taxon>Dendrobium</taxon>
    </lineage>
</organism>
<dbReference type="Proteomes" id="UP000829196">
    <property type="component" value="Unassembled WGS sequence"/>
</dbReference>
<dbReference type="AlphaFoldDB" id="A0A8T3A8Z3"/>
<dbReference type="Pfam" id="PF10508">
    <property type="entry name" value="Proteasom_PSMB"/>
    <property type="match status" value="1"/>
</dbReference>